<comment type="caution">
    <text evidence="5">The sequence shown here is derived from an EMBL/GenBank/DDBJ whole genome shotgun (WGS) entry which is preliminary data.</text>
</comment>
<dbReference type="Gene3D" id="3.40.1800.20">
    <property type="match status" value="1"/>
</dbReference>
<dbReference type="PROSITE" id="PS00028">
    <property type="entry name" value="ZINC_FINGER_C2H2_1"/>
    <property type="match status" value="1"/>
</dbReference>
<dbReference type="Gene3D" id="3.30.160.60">
    <property type="entry name" value="Classic Zinc Finger"/>
    <property type="match status" value="1"/>
</dbReference>
<evidence type="ECO:0000259" key="4">
    <source>
        <dbReference type="PROSITE" id="PS51915"/>
    </source>
</evidence>
<evidence type="ECO:0000256" key="1">
    <source>
        <dbReference type="PROSITE-ProRule" id="PRU00042"/>
    </source>
</evidence>
<feature type="binding site" evidence="2">
    <location>
        <position position="60"/>
    </location>
    <ligand>
        <name>Zn(2+)</name>
        <dbReference type="ChEBI" id="CHEBI:29105"/>
    </ligand>
</feature>
<dbReference type="SUPFAM" id="SSF57716">
    <property type="entry name" value="Glucocorticoid receptor-like (DNA-binding domain)"/>
    <property type="match status" value="1"/>
</dbReference>
<protein>
    <submittedName>
        <fullName evidence="5">Uncharacterized protein</fullName>
    </submittedName>
</protein>
<evidence type="ECO:0000259" key="3">
    <source>
        <dbReference type="PROSITE" id="PS50157"/>
    </source>
</evidence>
<proteinExistence type="predicted"/>
<organism evidence="5 6">
    <name type="scientific">Rhamnusium bicolor</name>
    <dbReference type="NCBI Taxonomy" id="1586634"/>
    <lineage>
        <taxon>Eukaryota</taxon>
        <taxon>Metazoa</taxon>
        <taxon>Ecdysozoa</taxon>
        <taxon>Arthropoda</taxon>
        <taxon>Hexapoda</taxon>
        <taxon>Insecta</taxon>
        <taxon>Pterygota</taxon>
        <taxon>Neoptera</taxon>
        <taxon>Endopterygota</taxon>
        <taxon>Coleoptera</taxon>
        <taxon>Polyphaga</taxon>
        <taxon>Cucujiformia</taxon>
        <taxon>Chrysomeloidea</taxon>
        <taxon>Cerambycidae</taxon>
        <taxon>Lepturinae</taxon>
        <taxon>Rhagiini</taxon>
        <taxon>Rhamnusium</taxon>
    </lineage>
</organism>
<accession>A0AAV8X493</accession>
<keyword evidence="2" id="KW-0479">Metal-binding</keyword>
<dbReference type="PROSITE" id="PS51915">
    <property type="entry name" value="ZAD"/>
    <property type="match status" value="1"/>
</dbReference>
<sequence length="492" mass="55677">MSGYKRVSFYELCRLCASNTQKEKTHIFQEEGRKIQLQNKIQTCLALTVNENDFLPKVVCAKCLRNLETCFGFRQECVRSESMLSTYFKNFRYTEDFKRSGKVYIKDIKPPPPPQIQQNPEISTSSNISTVTPLSMPGQKLYTLQLPTIVSNPNLNTNKIQRNDVIDNKLAAQIAQNQFAYNLNLINTAAIKTSLPKNEMLSNVVVNSNGEVINIAQMGDFETILNHGNVGKSRHKSSKRSKDLRMLDNPLQDDSIVKIDLTDPNNISPVYEVEQANAKYDKLPHIKTTQSQPNKYTYSLKVDDKPHQNPNQTVIFPISEYNQNFNNFSSSNNTMYTQSNLNIVNNSNSISSNANVVCNTATNVESSSISINVLNQSMQEINQSGFTNVISSVTSNMLNSSNESDNKTNVQVNTISDNNNSTTAPPAKVHVCDICSRGFKRREHLYQHVKLHTGFRPLYLRELQQGVYAEGTFIKAQYVTLRSEKLHVQYLR</sequence>
<dbReference type="InterPro" id="IPR013087">
    <property type="entry name" value="Znf_C2H2_type"/>
</dbReference>
<dbReference type="Proteomes" id="UP001162156">
    <property type="component" value="Unassembled WGS sequence"/>
</dbReference>
<keyword evidence="6" id="KW-1185">Reference proteome</keyword>
<feature type="domain" description="C2H2-type" evidence="3">
    <location>
        <begin position="430"/>
        <end position="457"/>
    </location>
</feature>
<dbReference type="InterPro" id="IPR036236">
    <property type="entry name" value="Znf_C2H2_sf"/>
</dbReference>
<dbReference type="GO" id="GO:0008270">
    <property type="term" value="F:zinc ion binding"/>
    <property type="evidence" value="ECO:0007669"/>
    <property type="project" value="UniProtKB-UniRule"/>
</dbReference>
<evidence type="ECO:0000313" key="6">
    <source>
        <dbReference type="Proteomes" id="UP001162156"/>
    </source>
</evidence>
<evidence type="ECO:0000313" key="5">
    <source>
        <dbReference type="EMBL" id="KAJ8933761.1"/>
    </source>
</evidence>
<feature type="binding site" evidence="2">
    <location>
        <position position="16"/>
    </location>
    <ligand>
        <name>Zn(2+)</name>
        <dbReference type="ChEBI" id="CHEBI:29105"/>
    </ligand>
</feature>
<reference evidence="5" key="1">
    <citation type="journal article" date="2023" name="Insect Mol. Biol.">
        <title>Genome sequencing provides insights into the evolution of gene families encoding plant cell wall-degrading enzymes in longhorned beetles.</title>
        <authorList>
            <person name="Shin N.R."/>
            <person name="Okamura Y."/>
            <person name="Kirsch R."/>
            <person name="Pauchet Y."/>
        </authorList>
    </citation>
    <scope>NUCLEOTIDE SEQUENCE</scope>
    <source>
        <strain evidence="5">RBIC_L_NR</strain>
    </source>
</reference>
<dbReference type="PROSITE" id="PS50157">
    <property type="entry name" value="ZINC_FINGER_C2H2_2"/>
    <property type="match status" value="1"/>
</dbReference>
<feature type="binding site" evidence="2">
    <location>
        <position position="13"/>
    </location>
    <ligand>
        <name>Zn(2+)</name>
        <dbReference type="ChEBI" id="CHEBI:29105"/>
    </ligand>
</feature>
<name>A0AAV8X493_9CUCU</name>
<evidence type="ECO:0000256" key="2">
    <source>
        <dbReference type="PROSITE-ProRule" id="PRU01263"/>
    </source>
</evidence>
<dbReference type="AlphaFoldDB" id="A0AAV8X493"/>
<dbReference type="SMART" id="SM00868">
    <property type="entry name" value="zf-AD"/>
    <property type="match status" value="1"/>
</dbReference>
<feature type="domain" description="ZAD" evidence="4">
    <location>
        <begin position="11"/>
        <end position="87"/>
    </location>
</feature>
<dbReference type="GO" id="GO:0005634">
    <property type="term" value="C:nucleus"/>
    <property type="evidence" value="ECO:0007669"/>
    <property type="project" value="InterPro"/>
</dbReference>
<dbReference type="Pfam" id="PF07776">
    <property type="entry name" value="zf-AD"/>
    <property type="match status" value="1"/>
</dbReference>
<dbReference type="SUPFAM" id="SSF57667">
    <property type="entry name" value="beta-beta-alpha zinc fingers"/>
    <property type="match status" value="1"/>
</dbReference>
<gene>
    <name evidence="5" type="ORF">NQ314_013794</name>
</gene>
<keyword evidence="2" id="KW-0862">Zinc</keyword>
<dbReference type="InterPro" id="IPR012934">
    <property type="entry name" value="Znf_AD"/>
</dbReference>
<feature type="binding site" evidence="2">
    <location>
        <position position="63"/>
    </location>
    <ligand>
        <name>Zn(2+)</name>
        <dbReference type="ChEBI" id="CHEBI:29105"/>
    </ligand>
</feature>
<keyword evidence="1" id="KW-0863">Zinc-finger</keyword>
<dbReference type="EMBL" id="JANEYF010003814">
    <property type="protein sequence ID" value="KAJ8933761.1"/>
    <property type="molecule type" value="Genomic_DNA"/>
</dbReference>